<dbReference type="SUPFAM" id="SSF110395">
    <property type="entry name" value="CutC-like"/>
    <property type="match status" value="1"/>
</dbReference>
<evidence type="ECO:0000313" key="5">
    <source>
        <dbReference type="Proteomes" id="UP000000673"/>
    </source>
</evidence>
<dbReference type="STRING" id="43151.W5J7I5"/>
<keyword evidence="5" id="KW-1185">Reference proteome</keyword>
<organism evidence="3">
    <name type="scientific">Anopheles darlingi</name>
    <name type="common">Mosquito</name>
    <dbReference type="NCBI Taxonomy" id="43151"/>
    <lineage>
        <taxon>Eukaryota</taxon>
        <taxon>Metazoa</taxon>
        <taxon>Ecdysozoa</taxon>
        <taxon>Arthropoda</taxon>
        <taxon>Hexapoda</taxon>
        <taxon>Insecta</taxon>
        <taxon>Pterygota</taxon>
        <taxon>Neoptera</taxon>
        <taxon>Endopterygota</taxon>
        <taxon>Diptera</taxon>
        <taxon>Nematocera</taxon>
        <taxon>Culicoidea</taxon>
        <taxon>Culicidae</taxon>
        <taxon>Anophelinae</taxon>
        <taxon>Anopheles</taxon>
    </lineage>
</organism>
<proteinExistence type="inferred from homology"/>
<evidence type="ECO:0000256" key="2">
    <source>
        <dbReference type="ARBA" id="ARBA00019014"/>
    </source>
</evidence>
<dbReference type="EMBL" id="ADMH02002026">
    <property type="protein sequence ID" value="ETN59926.1"/>
    <property type="molecule type" value="Genomic_DNA"/>
</dbReference>
<reference evidence="3" key="3">
    <citation type="journal article" date="2013" name="Nucleic Acids Res.">
        <title>The genome of Anopheles darlingi, the main neotropical malaria vector.</title>
        <authorList>
            <person name="Marinotti O."/>
            <person name="Cerqueira G.C."/>
            <person name="de Almeida L.G."/>
            <person name="Ferro M.I."/>
            <person name="Loreto E.L."/>
            <person name="Zaha A."/>
            <person name="Teixeira S.M."/>
            <person name="Wespiser A.R."/>
            <person name="Almeida E Silva A."/>
            <person name="Schlindwein A.D."/>
            <person name="Pacheco A.C."/>
            <person name="Silva A.L."/>
            <person name="Graveley B.R."/>
            <person name="Walenz B.P."/>
            <person name="Lima Bde A."/>
            <person name="Ribeiro C.A."/>
            <person name="Nunes-Silva C.G."/>
            <person name="de Carvalho C.R."/>
            <person name="Soares C.M."/>
            <person name="de Menezes C.B."/>
            <person name="Matiolli C."/>
            <person name="Caffrey D."/>
            <person name="Araujo D.A."/>
            <person name="de Oliveira D.M."/>
            <person name="Golenbock D."/>
            <person name="Grisard E.C."/>
            <person name="Fantinatti-Garboggini F."/>
            <person name="de Carvalho F.M."/>
            <person name="Barcellos F.G."/>
            <person name="Prosdocimi F."/>
            <person name="May G."/>
            <person name="Azevedo Junior G.M."/>
            <person name="Guimaraes G.M."/>
            <person name="Goldman G.H."/>
            <person name="Padilha I.Q."/>
            <person name="Batista Jda S."/>
            <person name="Ferro J.A."/>
            <person name="Ribeiro J.M."/>
            <person name="Fietto J.L."/>
            <person name="Dabbas K.M."/>
            <person name="Cerdeira L."/>
            <person name="Agnez-Lima L.F."/>
            <person name="Brocchi M."/>
            <person name="de Carvalho M.O."/>
            <person name="Teixeira Mde M."/>
            <person name="Diniz Maia Mde M."/>
            <person name="Goldman M.H."/>
            <person name="Cruz Schneider M.P."/>
            <person name="Felipe M.S."/>
            <person name="Hungria M."/>
            <person name="Nicolas M.F."/>
            <person name="Pereira M."/>
            <person name="Montes M.A."/>
            <person name="Cantao M.E."/>
            <person name="Vincentz M."/>
            <person name="Rafael M.S."/>
            <person name="Silverman N."/>
            <person name="Stoco P.H."/>
            <person name="Souza R.C."/>
            <person name="Vicentini R."/>
            <person name="Gazzinelli R.T."/>
            <person name="Neves Rde O."/>
            <person name="Silva R."/>
            <person name="Astolfi-Filho S."/>
            <person name="Maciel T.E."/>
            <person name="Urmenyi T.P."/>
            <person name="Tadei W.P."/>
            <person name="Camargo E.P."/>
            <person name="de Vasconcelos A.T."/>
        </authorList>
    </citation>
    <scope>NUCLEOTIDE SEQUENCE</scope>
</reference>
<dbReference type="PANTHER" id="PTHR12598:SF0">
    <property type="entry name" value="COPPER HOMEOSTASIS PROTEIN CUTC HOMOLOG"/>
    <property type="match status" value="1"/>
</dbReference>
<dbReference type="VEuPathDB" id="VectorBase:ADAR2_009202"/>
<reference evidence="3 5" key="1">
    <citation type="journal article" date="2010" name="BMC Genomics">
        <title>Combination of measures distinguishes pre-miRNAs from other stem-loops in the genome of the newly sequenced Anopheles darlingi.</title>
        <authorList>
            <person name="Mendes N.D."/>
            <person name="Freitas A.T."/>
            <person name="Vasconcelos A.T."/>
            <person name="Sagot M.F."/>
        </authorList>
    </citation>
    <scope>NUCLEOTIDE SEQUENCE</scope>
</reference>
<dbReference type="FunFam" id="3.20.20.380:FF:000001">
    <property type="entry name" value="Copper homeostasis protein CutC"/>
    <property type="match status" value="1"/>
</dbReference>
<evidence type="ECO:0000313" key="4">
    <source>
        <dbReference type="EnsemblMetazoa" id="ADAC008504-PA"/>
    </source>
</evidence>
<comment type="similarity">
    <text evidence="1">Belongs to the CutC family.</text>
</comment>
<evidence type="ECO:0000256" key="1">
    <source>
        <dbReference type="ARBA" id="ARBA00007768"/>
    </source>
</evidence>
<dbReference type="VEuPathDB" id="VectorBase:ADAC008504"/>
<dbReference type="Pfam" id="PF03932">
    <property type="entry name" value="CutC"/>
    <property type="match status" value="1"/>
</dbReference>
<dbReference type="AlphaFoldDB" id="W5J7I5"/>
<dbReference type="Gene3D" id="3.20.20.380">
    <property type="entry name" value="Copper homeostasis (CutC) domain"/>
    <property type="match status" value="1"/>
</dbReference>
<reference evidence="4" key="4">
    <citation type="submission" date="2015-06" db="UniProtKB">
        <authorList>
            <consortium name="EnsemblMetazoa"/>
        </authorList>
    </citation>
    <scope>IDENTIFICATION</scope>
</reference>
<dbReference type="HOGENOM" id="CLU_050555_3_2_1"/>
<reference evidence="3" key="2">
    <citation type="submission" date="2010-05" db="EMBL/GenBank/DDBJ databases">
        <authorList>
            <person name="Almeida L.G."/>
            <person name="Nicolas M.F."/>
            <person name="Souza R.C."/>
            <person name="Vasconcelos A.T.R."/>
        </authorList>
    </citation>
    <scope>NUCLEOTIDE SEQUENCE</scope>
</reference>
<protein>
    <recommendedName>
        <fullName evidence="2">Copper homeostasis protein cutC homolog</fullName>
    </recommendedName>
</protein>
<dbReference type="PANTHER" id="PTHR12598">
    <property type="entry name" value="COPPER HOMEOSTASIS PROTEIN CUTC"/>
    <property type="match status" value="1"/>
</dbReference>
<sequence>MRTLLEICVDSYESAIAAIDGGADRIELCAALSEGGLTPTVGLLRKVKQYLTESERAVAVPIYCMIRCRRGSDFRYDQAEMEIMLTDLALLRENGADGFVFGALDETGTVHRAQCEQIVNAARDGSTRCLPLTFHRAIDCTAVENLRNNLQTIAELGFSTVLTSGLKQTALQGLETIVLMQQIADVLYESTKQHLQIMPGSGVSTDNVVAILKGTGCQAIHGSASVSRHNSAQDTITMGHSNVDALPLKVCSKEIVGKLQQLIDAAFGSNQHETSHS</sequence>
<dbReference type="OMA" id="HRAFDQC"/>
<dbReference type="GO" id="GO:0005507">
    <property type="term" value="F:copper ion binding"/>
    <property type="evidence" value="ECO:0007669"/>
    <property type="project" value="TreeGrafter"/>
</dbReference>
<dbReference type="FunCoup" id="W5J7I5">
    <property type="interactions" value="7"/>
</dbReference>
<gene>
    <name evidence="3" type="ORF">AND_008504</name>
</gene>
<dbReference type="InterPro" id="IPR036822">
    <property type="entry name" value="CutC-like_dom_sf"/>
</dbReference>
<evidence type="ECO:0000313" key="3">
    <source>
        <dbReference type="EMBL" id="ETN59926.1"/>
    </source>
</evidence>
<dbReference type="HAMAP" id="MF_00795">
    <property type="entry name" value="CutC"/>
    <property type="match status" value="1"/>
</dbReference>
<dbReference type="EnsemblMetazoa" id="ADAC008504-RA">
    <property type="protein sequence ID" value="ADAC008504-PA"/>
    <property type="gene ID" value="ADAC008504"/>
</dbReference>
<dbReference type="InterPro" id="IPR005627">
    <property type="entry name" value="CutC-like"/>
</dbReference>
<name>W5J7I5_ANODA</name>
<dbReference type="Proteomes" id="UP000000673">
    <property type="component" value="Unassembled WGS sequence"/>
</dbReference>
<accession>W5J7I5</accession>
<dbReference type="eggNOG" id="KOG4013">
    <property type="taxonomic scope" value="Eukaryota"/>
</dbReference>